<dbReference type="PANTHER" id="PTHR43775">
    <property type="entry name" value="FATTY ACID SYNTHASE"/>
    <property type="match status" value="1"/>
</dbReference>
<dbReference type="OrthoDB" id="9778690at2"/>
<keyword evidence="1" id="KW-0596">Phosphopantetheine</keyword>
<dbReference type="EMBL" id="CP034587">
    <property type="protein sequence ID" value="AZQ70586.1"/>
    <property type="molecule type" value="Genomic_DNA"/>
</dbReference>
<feature type="domain" description="Ketosynthase family 3 (KS3)" evidence="3">
    <location>
        <begin position="14"/>
        <end position="353"/>
    </location>
</feature>
<dbReference type="Gene3D" id="3.40.47.10">
    <property type="match status" value="1"/>
</dbReference>
<accession>A0A3S9PE15</accession>
<name>A0A3S9PE15_STRLT</name>
<dbReference type="InterPro" id="IPR014030">
    <property type="entry name" value="Ketoacyl_synth_N"/>
</dbReference>
<proteinExistence type="predicted"/>
<dbReference type="PANTHER" id="PTHR43775:SF37">
    <property type="entry name" value="SI:DKEY-61P9.11"/>
    <property type="match status" value="1"/>
</dbReference>
<dbReference type="SMART" id="SM00825">
    <property type="entry name" value="PKS_KS"/>
    <property type="match status" value="1"/>
</dbReference>
<evidence type="ECO:0000313" key="4">
    <source>
        <dbReference type="EMBL" id="AZQ70586.1"/>
    </source>
</evidence>
<keyword evidence="5" id="KW-1185">Reference proteome</keyword>
<dbReference type="InterPro" id="IPR020841">
    <property type="entry name" value="PKS_Beta-ketoAc_synthase_dom"/>
</dbReference>
<reference evidence="4 5" key="1">
    <citation type="submission" date="2018-12" db="EMBL/GenBank/DDBJ databases">
        <title>The whole draft genome of Streptomyce luteoverticillatus CGMCC 15060.</title>
        <authorList>
            <person name="Feng Z."/>
            <person name="Chen G."/>
            <person name="Zhang J."/>
            <person name="Zhu H."/>
            <person name="Yu X."/>
            <person name="Zhang W."/>
            <person name="Zhang X."/>
        </authorList>
    </citation>
    <scope>NUCLEOTIDE SEQUENCE [LARGE SCALE GENOMIC DNA]</scope>
    <source>
        <strain evidence="4 5">CGMCC 15060</strain>
    </source>
</reference>
<keyword evidence="2" id="KW-0597">Phosphoprotein</keyword>
<dbReference type="CDD" id="cd00833">
    <property type="entry name" value="PKS"/>
    <property type="match status" value="1"/>
</dbReference>
<dbReference type="AlphaFoldDB" id="A0A3S9PE15"/>
<gene>
    <name evidence="4" type="ORF">EKH77_04575</name>
</gene>
<dbReference type="InterPro" id="IPR050091">
    <property type="entry name" value="PKS_NRPS_Biosynth_Enz"/>
</dbReference>
<organism evidence="4 5">
    <name type="scientific">Streptomyces luteoverticillatus</name>
    <name type="common">Streptoverticillium luteoverticillatus</name>
    <dbReference type="NCBI Taxonomy" id="66425"/>
    <lineage>
        <taxon>Bacteria</taxon>
        <taxon>Bacillati</taxon>
        <taxon>Actinomycetota</taxon>
        <taxon>Actinomycetes</taxon>
        <taxon>Kitasatosporales</taxon>
        <taxon>Streptomycetaceae</taxon>
        <taxon>Streptomyces</taxon>
    </lineage>
</organism>
<dbReference type="SUPFAM" id="SSF53901">
    <property type="entry name" value="Thiolase-like"/>
    <property type="match status" value="1"/>
</dbReference>
<evidence type="ECO:0000256" key="2">
    <source>
        <dbReference type="ARBA" id="ARBA00022553"/>
    </source>
</evidence>
<evidence type="ECO:0000313" key="5">
    <source>
        <dbReference type="Proteomes" id="UP000267900"/>
    </source>
</evidence>
<sequence length="353" mass="36932">MAPKMAPKIGVEKPSDIAVVGMSCRLPGAPGVDEFWELLTAGRSAVERQPDGGVRGALENAADFDAAFFGMSPRQAAATDPQQRLMLELGWTALEDAGIVPDSLAGTDTGVFVGVTADDYATLLHRTGTPLNGHTATGLNRGMTANRLSYFLGLRGPSLAVDSAQSSSLVAVHLACESLRRGETELALVGGVSLILAEDSTAGMELMGALSPDGRTYTFDARANGYARGEGGACVVLKPLDRALADGDRVHCVIRGTAANNDGGGAGLTAPTARPRRPYCARRTTGPESAPSSCTMSATSNCTVRARPSATPSRRLPWARCSAPHARRAARCRWARSRPTSATWKALRASPGW</sequence>
<evidence type="ECO:0000256" key="1">
    <source>
        <dbReference type="ARBA" id="ARBA00022450"/>
    </source>
</evidence>
<dbReference type="GO" id="GO:0004312">
    <property type="term" value="F:fatty acid synthase activity"/>
    <property type="evidence" value="ECO:0007669"/>
    <property type="project" value="TreeGrafter"/>
</dbReference>
<dbReference type="GO" id="GO:0006633">
    <property type="term" value="P:fatty acid biosynthetic process"/>
    <property type="evidence" value="ECO:0007669"/>
    <property type="project" value="TreeGrafter"/>
</dbReference>
<protein>
    <submittedName>
        <fullName evidence="4">Polyketide synthase</fullName>
    </submittedName>
</protein>
<evidence type="ECO:0000259" key="3">
    <source>
        <dbReference type="PROSITE" id="PS52004"/>
    </source>
</evidence>
<dbReference type="Pfam" id="PF00109">
    <property type="entry name" value="ketoacyl-synt"/>
    <property type="match status" value="1"/>
</dbReference>
<dbReference type="Proteomes" id="UP000267900">
    <property type="component" value="Chromosome"/>
</dbReference>
<dbReference type="PROSITE" id="PS52004">
    <property type="entry name" value="KS3_2"/>
    <property type="match status" value="1"/>
</dbReference>
<dbReference type="InterPro" id="IPR016039">
    <property type="entry name" value="Thiolase-like"/>
</dbReference>